<evidence type="ECO:0000256" key="5">
    <source>
        <dbReference type="ARBA" id="ARBA00023014"/>
    </source>
</evidence>
<protein>
    <submittedName>
        <fullName evidence="6">FAD-dependent oxidoreductase</fullName>
    </submittedName>
</protein>
<dbReference type="InterPro" id="IPR039650">
    <property type="entry name" value="HdrA-like"/>
</dbReference>
<keyword evidence="5" id="KW-0411">Iron-sulfur</keyword>
<comment type="caution">
    <text evidence="6">The sequence shown here is derived from an EMBL/GenBank/DDBJ whole genome shotgun (WGS) entry which is preliminary data.</text>
</comment>
<gene>
    <name evidence="6" type="ORF">QEH52_10710</name>
</gene>
<accession>A0ABU1AV27</accession>
<dbReference type="EMBL" id="JARXHW010000022">
    <property type="protein sequence ID" value="MDQ8207983.1"/>
    <property type="molecule type" value="Genomic_DNA"/>
</dbReference>
<evidence type="ECO:0000256" key="4">
    <source>
        <dbReference type="ARBA" id="ARBA00023004"/>
    </source>
</evidence>
<evidence type="ECO:0000313" key="6">
    <source>
        <dbReference type="EMBL" id="MDQ8207983.1"/>
    </source>
</evidence>
<proteinExistence type="predicted"/>
<name>A0ABU1AV27_9BACT</name>
<dbReference type="PANTHER" id="PTHR43498">
    <property type="entry name" value="FERREDOXIN:COB-COM HETERODISULFIDE REDUCTASE SUBUNIT A"/>
    <property type="match status" value="1"/>
</dbReference>
<sequence>MPPTPTYDLCVYGDSPSAIAAATQGGRMGVRTVLTVPGNHVGGILVNGLGSNDLDNHNFKNSVAVGGIAREFYQRIADFYGGGLGYRFEPHVAESIFLSLLEEAGVDILFDRRLRENGGVTMHQHRITAIHFENGASILARQFIDGTVEGDLMAFAGVRYTYGREGNAAYDETLNGVVHHSNYRQFTVKVDPYIEAGNPDSGLIASVQAEPLAENGSGDRASMAFCFRICLTCNSQIRIPIPQPDNYQAEQYEIYRRYFAAGAGDNFFAPDARIPNQKSDIGSWHDLSANHYGYSHGWPDGNYAERESIYQRHRDFTIGLIWFLQNDPSVPICIRQKWANWGLPADEFQDNEHWPHQLYVRNGRRMLSDWIITEADLTQGNPKVAEDPVALAFWPPDMHHARRIVKDGQVWNEGFVFGSDIQWRPFGISYRAIRPKANECTNLLVPSALSSSYVGYGAVRLEWTFMVLGQSAATAAVIALRTKDTVQNISYEQLREQLLVDGQILENIQTE</sequence>
<organism evidence="6 7">
    <name type="scientific">Thalassobacterium maritimum</name>
    <dbReference type="NCBI Taxonomy" id="3041265"/>
    <lineage>
        <taxon>Bacteria</taxon>
        <taxon>Pseudomonadati</taxon>
        <taxon>Verrucomicrobiota</taxon>
        <taxon>Opitutia</taxon>
        <taxon>Puniceicoccales</taxon>
        <taxon>Coraliomargaritaceae</taxon>
        <taxon>Thalassobacterium</taxon>
    </lineage>
</organism>
<keyword evidence="2" id="KW-0479">Metal-binding</keyword>
<dbReference type="RefSeq" id="WP_308950362.1">
    <property type="nucleotide sequence ID" value="NZ_JARXHW010000022.1"/>
</dbReference>
<keyword evidence="3" id="KW-0560">Oxidoreductase</keyword>
<evidence type="ECO:0000256" key="2">
    <source>
        <dbReference type="ARBA" id="ARBA00022723"/>
    </source>
</evidence>
<dbReference type="Pfam" id="PF12831">
    <property type="entry name" value="FAD_oxidored"/>
    <property type="match status" value="1"/>
</dbReference>
<dbReference type="Proteomes" id="UP001225316">
    <property type="component" value="Unassembled WGS sequence"/>
</dbReference>
<dbReference type="SUPFAM" id="SSF51905">
    <property type="entry name" value="FAD/NAD(P)-binding domain"/>
    <property type="match status" value="1"/>
</dbReference>
<evidence type="ECO:0000256" key="1">
    <source>
        <dbReference type="ARBA" id="ARBA00022485"/>
    </source>
</evidence>
<keyword evidence="4" id="KW-0408">Iron</keyword>
<dbReference type="PANTHER" id="PTHR43498:SF1">
    <property type="entry name" value="COB--COM HETERODISULFIDE REDUCTASE IRON-SULFUR SUBUNIT A"/>
    <property type="match status" value="1"/>
</dbReference>
<reference evidence="6 7" key="1">
    <citation type="submission" date="2023-04" db="EMBL/GenBank/DDBJ databases">
        <title>A novel bacteria isolated from coastal sediment.</title>
        <authorList>
            <person name="Liu X.-J."/>
            <person name="Du Z.-J."/>
        </authorList>
    </citation>
    <scope>NUCLEOTIDE SEQUENCE [LARGE SCALE GENOMIC DNA]</scope>
    <source>
        <strain evidence="6 7">SDUM461003</strain>
    </source>
</reference>
<keyword evidence="1" id="KW-0004">4Fe-4S</keyword>
<evidence type="ECO:0000313" key="7">
    <source>
        <dbReference type="Proteomes" id="UP001225316"/>
    </source>
</evidence>
<evidence type="ECO:0000256" key="3">
    <source>
        <dbReference type="ARBA" id="ARBA00023002"/>
    </source>
</evidence>
<dbReference type="InterPro" id="IPR036188">
    <property type="entry name" value="FAD/NAD-bd_sf"/>
</dbReference>
<keyword evidence="7" id="KW-1185">Reference proteome</keyword>